<accession>A0A2W2G1Q0</accession>
<reference evidence="2 3" key="1">
    <citation type="submission" date="2018-01" db="EMBL/GenBank/DDBJ databases">
        <title>Draft genome sequence of Sphaerisporangium sp. 7K107.</title>
        <authorList>
            <person name="Sahin N."/>
            <person name="Saygin H."/>
            <person name="Ay H."/>
        </authorList>
    </citation>
    <scope>NUCLEOTIDE SEQUENCE [LARGE SCALE GENOMIC DNA]</scope>
    <source>
        <strain evidence="2 3">7K107</strain>
    </source>
</reference>
<keyword evidence="3" id="KW-1185">Reference proteome</keyword>
<gene>
    <name evidence="2" type="ORF">C1I98_20370</name>
</gene>
<comment type="caution">
    <text evidence="2">The sequence shown here is derived from an EMBL/GenBank/DDBJ whole genome shotgun (WGS) entry which is preliminary data.</text>
</comment>
<evidence type="ECO:0000313" key="3">
    <source>
        <dbReference type="Proteomes" id="UP000248544"/>
    </source>
</evidence>
<evidence type="ECO:0000313" key="2">
    <source>
        <dbReference type="EMBL" id="PZG42021.1"/>
    </source>
</evidence>
<feature type="region of interest" description="Disordered" evidence="1">
    <location>
        <begin position="1"/>
        <end position="59"/>
    </location>
</feature>
<dbReference type="Proteomes" id="UP000248544">
    <property type="component" value="Unassembled WGS sequence"/>
</dbReference>
<organism evidence="2 3">
    <name type="scientific">Spongiactinospora gelatinilytica</name>
    <dbReference type="NCBI Taxonomy" id="2666298"/>
    <lineage>
        <taxon>Bacteria</taxon>
        <taxon>Bacillati</taxon>
        <taxon>Actinomycetota</taxon>
        <taxon>Actinomycetes</taxon>
        <taxon>Streptosporangiales</taxon>
        <taxon>Streptosporangiaceae</taxon>
        <taxon>Spongiactinospora</taxon>
    </lineage>
</organism>
<feature type="compositionally biased region" description="Gly residues" evidence="1">
    <location>
        <begin position="7"/>
        <end position="16"/>
    </location>
</feature>
<evidence type="ECO:0000256" key="1">
    <source>
        <dbReference type="SAM" id="MobiDB-lite"/>
    </source>
</evidence>
<dbReference type="RefSeq" id="WP_111169032.1">
    <property type="nucleotide sequence ID" value="NZ_POUA01000161.1"/>
</dbReference>
<dbReference type="EMBL" id="POUA01000161">
    <property type="protein sequence ID" value="PZG42021.1"/>
    <property type="molecule type" value="Genomic_DNA"/>
</dbReference>
<proteinExistence type="predicted"/>
<name>A0A2W2G1Q0_9ACTN</name>
<sequence length="59" mass="5499">MAKSGSGKSGKGGSGKGSTPMTGKAASRVQSSGDRNPSGKTASSGFGPRAQSAAAKNGG</sequence>
<protein>
    <submittedName>
        <fullName evidence="2">Uncharacterized protein</fullName>
    </submittedName>
</protein>
<dbReference type="AlphaFoldDB" id="A0A2W2G1Q0"/>
<feature type="compositionally biased region" description="Polar residues" evidence="1">
    <location>
        <begin position="28"/>
        <end position="44"/>
    </location>
</feature>